<dbReference type="EMBL" id="JAEKJY010000005">
    <property type="protein sequence ID" value="MBN8236542.1"/>
    <property type="molecule type" value="Genomic_DNA"/>
</dbReference>
<accession>A0ABS3DYW4</accession>
<dbReference type="Proteomes" id="UP000663970">
    <property type="component" value="Unassembled WGS sequence"/>
</dbReference>
<reference evidence="3 4" key="1">
    <citation type="submission" date="2020-12" db="EMBL/GenBank/DDBJ databases">
        <title>Oil enriched cultivation method for isolating marine PHA-producing bacteria.</title>
        <authorList>
            <person name="Zheng W."/>
            <person name="Yu S."/>
            <person name="Huang Y."/>
        </authorList>
    </citation>
    <scope>NUCLEOTIDE SEQUENCE [LARGE SCALE GENOMIC DNA]</scope>
    <source>
        <strain evidence="3 4">SY-2-6</strain>
    </source>
</reference>
<evidence type="ECO:0000313" key="4">
    <source>
        <dbReference type="Proteomes" id="UP000663970"/>
    </source>
</evidence>
<evidence type="ECO:0000256" key="1">
    <source>
        <dbReference type="SAM" id="Coils"/>
    </source>
</evidence>
<protein>
    <recommendedName>
        <fullName evidence="5">Phage shock protein B</fullName>
    </recommendedName>
</protein>
<evidence type="ECO:0000313" key="3">
    <source>
        <dbReference type="EMBL" id="MBN8236542.1"/>
    </source>
</evidence>
<evidence type="ECO:0008006" key="5">
    <source>
        <dbReference type="Google" id="ProtNLM"/>
    </source>
</evidence>
<name>A0ABS3DYW4_9BACI</name>
<feature type="coiled-coil region" evidence="1">
    <location>
        <begin position="50"/>
        <end position="78"/>
    </location>
</feature>
<evidence type="ECO:0000256" key="2">
    <source>
        <dbReference type="SAM" id="Phobius"/>
    </source>
</evidence>
<keyword evidence="1" id="KW-0175">Coiled coil</keyword>
<keyword evidence="4" id="KW-1185">Reference proteome</keyword>
<keyword evidence="2" id="KW-0812">Transmembrane</keyword>
<feature type="transmembrane region" description="Helical" evidence="2">
    <location>
        <begin position="12"/>
        <end position="31"/>
    </location>
</feature>
<proteinExistence type="predicted"/>
<keyword evidence="2" id="KW-1133">Transmembrane helix</keyword>
<gene>
    <name evidence="3" type="ORF">JF544_14860</name>
</gene>
<keyword evidence="2" id="KW-0472">Membrane</keyword>
<sequence>MWKLISRQVNIMEAILFFSAIILIPLLLIFLSIKMIRKQVKDVSSFKEENQQDYDRIMEQNEKRMELQNEILKELREIKNKLD</sequence>
<organism evidence="3 4">
    <name type="scientific">Halobacillus kuroshimensis</name>
    <dbReference type="NCBI Taxonomy" id="302481"/>
    <lineage>
        <taxon>Bacteria</taxon>
        <taxon>Bacillati</taxon>
        <taxon>Bacillota</taxon>
        <taxon>Bacilli</taxon>
        <taxon>Bacillales</taxon>
        <taxon>Bacillaceae</taxon>
        <taxon>Halobacillus</taxon>
    </lineage>
</organism>
<comment type="caution">
    <text evidence="3">The sequence shown here is derived from an EMBL/GenBank/DDBJ whole genome shotgun (WGS) entry which is preliminary data.</text>
</comment>